<dbReference type="AlphaFoldDB" id="A0A2C6KNI4"/>
<dbReference type="GeneID" id="94431577"/>
<comment type="caution">
    <text evidence="3">The sequence shown here is derived from an EMBL/GenBank/DDBJ whole genome shotgun (WGS) entry which is preliminary data.</text>
</comment>
<dbReference type="EMBL" id="MIGC01004560">
    <property type="protein sequence ID" value="PHJ17946.1"/>
    <property type="molecule type" value="Genomic_DNA"/>
</dbReference>
<dbReference type="Pfam" id="PF00856">
    <property type="entry name" value="SET"/>
    <property type="match status" value="1"/>
</dbReference>
<evidence type="ECO:0000256" key="1">
    <source>
        <dbReference type="SAM" id="MobiDB-lite"/>
    </source>
</evidence>
<dbReference type="InterPro" id="IPR001214">
    <property type="entry name" value="SET_dom"/>
</dbReference>
<dbReference type="PANTHER" id="PTHR47436:SF1">
    <property type="entry name" value="SET DOMAIN-CONTAINING PROTEIN"/>
    <property type="match status" value="1"/>
</dbReference>
<evidence type="ECO:0000313" key="4">
    <source>
        <dbReference type="Proteomes" id="UP000221165"/>
    </source>
</evidence>
<proteinExistence type="predicted"/>
<feature type="compositionally biased region" description="Basic and acidic residues" evidence="1">
    <location>
        <begin position="260"/>
        <end position="282"/>
    </location>
</feature>
<sequence>MGEPQPDTPPPPSASSPASSCEDNRLQRSEGVSGQRRRIELGELRTISRHESCCSSPFETVSIEKIDEHVGRGLVARLSFSKGEVVYVDTQPLISAQQSYSQRVGLACAECFKFTGSLYNHAKIVLENEKKEDLEKRSPHIFSSLEALLHGSNLEKRDLILGPVLPCTRGCGAVYCSSTCRSIAETLRHHRLVCTDADPTRVRAWKAFTRHAMKYHENFILGGLTFAQIICDVRYGGKTVEEAMRPFLGFHAKRWETLGERRRERGTRRKQEGENLRPDDAARLSNSGNTAYSNKKARTREDVLSSFKGRLEIMSESFRLLSSCLITALGETETVSPERNASWAQLFSLSFYSHLLGTFDLVNVNIEFDNPLNERLARARSRLSEEAPGRDVFGPQCQKLLREVKRIIACDDNDTQQEEDETTSRGHDIHRIAATASGDAGKSFSSGGGVAEEEEIFPPFIGIGLFSAVSMTNHSCWPNVEVDYPYGDKRAVVRALRDIKAGEELRQSYIDETLRLRKRRRQLKQHYKFTCNCPRCRVEAAEISLLRRGALPPDEPYRGDALAEATGIARDDIEKILQYDAENVQSDSSDSYDDHHDDSDYSEERE</sequence>
<feature type="region of interest" description="Disordered" evidence="1">
    <location>
        <begin position="579"/>
        <end position="606"/>
    </location>
</feature>
<dbReference type="GO" id="GO:0008168">
    <property type="term" value="F:methyltransferase activity"/>
    <property type="evidence" value="ECO:0007669"/>
    <property type="project" value="InterPro"/>
</dbReference>
<dbReference type="SUPFAM" id="SSF82199">
    <property type="entry name" value="SET domain"/>
    <property type="match status" value="1"/>
</dbReference>
<dbReference type="OrthoDB" id="408529at2759"/>
<feature type="region of interest" description="Disordered" evidence="1">
    <location>
        <begin position="260"/>
        <end position="296"/>
    </location>
</feature>
<dbReference type="CDD" id="cd20071">
    <property type="entry name" value="SET_SMYD"/>
    <property type="match status" value="1"/>
</dbReference>
<feature type="compositionally biased region" description="Basic and acidic residues" evidence="1">
    <location>
        <begin position="592"/>
        <end position="606"/>
    </location>
</feature>
<dbReference type="Gene3D" id="2.170.270.10">
    <property type="entry name" value="SET domain"/>
    <property type="match status" value="1"/>
</dbReference>
<dbReference type="InterPro" id="IPR046341">
    <property type="entry name" value="SET_dom_sf"/>
</dbReference>
<evidence type="ECO:0000259" key="2">
    <source>
        <dbReference type="PROSITE" id="PS50280"/>
    </source>
</evidence>
<keyword evidence="4" id="KW-1185">Reference proteome</keyword>
<dbReference type="Proteomes" id="UP000221165">
    <property type="component" value="Unassembled WGS sequence"/>
</dbReference>
<dbReference type="VEuPathDB" id="ToxoDB:CSUI_008232"/>
<dbReference type="PROSITE" id="PS50280">
    <property type="entry name" value="SET"/>
    <property type="match status" value="1"/>
</dbReference>
<name>A0A2C6KNI4_9APIC</name>
<dbReference type="InterPro" id="IPR044237">
    <property type="entry name" value="ATXR2-like"/>
</dbReference>
<organism evidence="3 4">
    <name type="scientific">Cystoisospora suis</name>
    <dbReference type="NCBI Taxonomy" id="483139"/>
    <lineage>
        <taxon>Eukaryota</taxon>
        <taxon>Sar</taxon>
        <taxon>Alveolata</taxon>
        <taxon>Apicomplexa</taxon>
        <taxon>Conoidasida</taxon>
        <taxon>Coccidia</taxon>
        <taxon>Eucoccidiorida</taxon>
        <taxon>Eimeriorina</taxon>
        <taxon>Sarcocystidae</taxon>
        <taxon>Cystoisospora</taxon>
    </lineage>
</organism>
<feature type="domain" description="SET" evidence="2">
    <location>
        <begin position="56"/>
        <end position="510"/>
    </location>
</feature>
<feature type="region of interest" description="Disordered" evidence="1">
    <location>
        <begin position="1"/>
        <end position="35"/>
    </location>
</feature>
<evidence type="ECO:0000313" key="3">
    <source>
        <dbReference type="EMBL" id="PHJ17946.1"/>
    </source>
</evidence>
<feature type="compositionally biased region" description="Polar residues" evidence="1">
    <location>
        <begin position="284"/>
        <end position="293"/>
    </location>
</feature>
<dbReference type="PANTHER" id="PTHR47436">
    <property type="entry name" value="HISTONE-LYSINE N-METHYLTRANSFERASE ATXR2"/>
    <property type="match status" value="1"/>
</dbReference>
<gene>
    <name evidence="3" type="ORF">CSUI_008232</name>
</gene>
<dbReference type="RefSeq" id="XP_067919660.1">
    <property type="nucleotide sequence ID" value="XM_068068366.1"/>
</dbReference>
<reference evidence="3 4" key="1">
    <citation type="journal article" date="2017" name="Int. J. Parasitol.">
        <title>The genome of the protozoan parasite Cystoisospora suis and a reverse vaccinology approach to identify vaccine candidates.</title>
        <authorList>
            <person name="Palmieri N."/>
            <person name="Shrestha A."/>
            <person name="Ruttkowski B."/>
            <person name="Beck T."/>
            <person name="Vogl C."/>
            <person name="Tomley F."/>
            <person name="Blake D.P."/>
            <person name="Joachim A."/>
        </authorList>
    </citation>
    <scope>NUCLEOTIDE SEQUENCE [LARGE SCALE GENOMIC DNA]</scope>
    <source>
        <strain evidence="3 4">Wien I</strain>
    </source>
</reference>
<accession>A0A2C6KNI4</accession>
<protein>
    <submittedName>
        <fullName evidence="3">Histone lysine set</fullName>
    </submittedName>
</protein>
<dbReference type="SMART" id="SM00317">
    <property type="entry name" value="SET"/>
    <property type="match status" value="1"/>
</dbReference>
<feature type="compositionally biased region" description="Pro residues" evidence="1">
    <location>
        <begin position="1"/>
        <end position="14"/>
    </location>
</feature>